<evidence type="ECO:0000256" key="2">
    <source>
        <dbReference type="ARBA" id="ARBA00022840"/>
    </source>
</evidence>
<evidence type="ECO:0000256" key="3">
    <source>
        <dbReference type="PROSITE-ProRule" id="PRU10141"/>
    </source>
</evidence>
<keyword evidence="6" id="KW-0808">Transferase</keyword>
<dbReference type="InterPro" id="IPR017441">
    <property type="entry name" value="Protein_kinase_ATP_BS"/>
</dbReference>
<dbReference type="RefSeq" id="XP_068348044.1">
    <property type="nucleotide sequence ID" value="XM_068495705.1"/>
</dbReference>
<dbReference type="VEuPathDB" id="TrichDB:TRFO_10857"/>
<comment type="similarity">
    <text evidence="4">Belongs to the protein kinase superfamily.</text>
</comment>
<keyword evidence="6" id="KW-0418">Kinase</keyword>
<keyword evidence="1 3" id="KW-0547">Nucleotide-binding</keyword>
<sequence>MLSDFYGKDPFIHQLDSSSFEEEEEKPMKKVNQYLLLQTLGEGSFAKVFLALDTHTQKYYAMKRFKLRDLQHIDAGVSQLEREISAMRKIVHPNIIHLHDVLHVEDSDIVYLVIDYADCGSLQQILESPIPPNDSIIKYVFYSILNAVSYLHSHGIVHQDIKPSNILLCSDGNVYLSDFGVGHSFQSAAMVVGSPGYQAPEALCDFDLDPDTLNPAKEDVWSLGVTLYQVLFNDLPFKGENVYEIVQNVTHNPLIIPEGTDEEIADLLHGMLNVMPGGRMDVEDVMRSPFFDDIVIFSHLNFDVIKPPKVSSDVKIENITARVCDTHYSFARPNLTAEELIKTITIVTPVEFQEFATEKSQTHKTYVNL</sequence>
<dbReference type="InterPro" id="IPR045269">
    <property type="entry name" value="Atg1-like"/>
</dbReference>
<feature type="domain" description="Protein kinase" evidence="5">
    <location>
        <begin position="34"/>
        <end position="291"/>
    </location>
</feature>
<evidence type="ECO:0000259" key="5">
    <source>
        <dbReference type="PROSITE" id="PS50011"/>
    </source>
</evidence>
<dbReference type="InterPro" id="IPR008271">
    <property type="entry name" value="Ser/Thr_kinase_AS"/>
</dbReference>
<dbReference type="Gene3D" id="1.10.510.10">
    <property type="entry name" value="Transferase(Phosphotransferase) domain 1"/>
    <property type="match status" value="1"/>
</dbReference>
<dbReference type="PROSITE" id="PS00107">
    <property type="entry name" value="PROTEIN_KINASE_ATP"/>
    <property type="match status" value="1"/>
</dbReference>
<proteinExistence type="inferred from homology"/>
<keyword evidence="4" id="KW-0723">Serine/threonine-protein kinase</keyword>
<dbReference type="GO" id="GO:0010506">
    <property type="term" value="P:regulation of autophagy"/>
    <property type="evidence" value="ECO:0007669"/>
    <property type="project" value="InterPro"/>
</dbReference>
<dbReference type="InterPro" id="IPR000719">
    <property type="entry name" value="Prot_kinase_dom"/>
</dbReference>
<dbReference type="EMBL" id="MLAK01001282">
    <property type="protein sequence ID" value="OHS94907.1"/>
    <property type="molecule type" value="Genomic_DNA"/>
</dbReference>
<dbReference type="PANTHER" id="PTHR24348">
    <property type="entry name" value="SERINE/THREONINE-PROTEIN KINASE UNC-51-RELATED"/>
    <property type="match status" value="1"/>
</dbReference>
<dbReference type="OrthoDB" id="68483at2759"/>
<accession>A0A1J4JB73</accession>
<evidence type="ECO:0000256" key="4">
    <source>
        <dbReference type="RuleBase" id="RU000304"/>
    </source>
</evidence>
<dbReference type="GO" id="GO:0005737">
    <property type="term" value="C:cytoplasm"/>
    <property type="evidence" value="ECO:0007669"/>
    <property type="project" value="TreeGrafter"/>
</dbReference>
<evidence type="ECO:0000313" key="7">
    <source>
        <dbReference type="Proteomes" id="UP000179807"/>
    </source>
</evidence>
<gene>
    <name evidence="6" type="primary">stk11</name>
    <name evidence="6" type="ORF">TRFO_10857</name>
</gene>
<comment type="caution">
    <text evidence="6">The sequence shown here is derived from an EMBL/GenBank/DDBJ whole genome shotgun (WGS) entry which is preliminary data.</text>
</comment>
<dbReference type="PROSITE" id="PS50011">
    <property type="entry name" value="PROTEIN_KINASE_DOM"/>
    <property type="match status" value="1"/>
</dbReference>
<dbReference type="InterPro" id="IPR011009">
    <property type="entry name" value="Kinase-like_dom_sf"/>
</dbReference>
<organism evidence="6 7">
    <name type="scientific">Tritrichomonas foetus</name>
    <dbReference type="NCBI Taxonomy" id="1144522"/>
    <lineage>
        <taxon>Eukaryota</taxon>
        <taxon>Metamonada</taxon>
        <taxon>Parabasalia</taxon>
        <taxon>Tritrichomonadida</taxon>
        <taxon>Tritrichomonadidae</taxon>
        <taxon>Tritrichomonas</taxon>
    </lineage>
</organism>
<dbReference type="Proteomes" id="UP000179807">
    <property type="component" value="Unassembled WGS sequence"/>
</dbReference>
<dbReference type="AlphaFoldDB" id="A0A1J4JB73"/>
<feature type="binding site" evidence="3">
    <location>
        <position position="63"/>
    </location>
    <ligand>
        <name>ATP</name>
        <dbReference type="ChEBI" id="CHEBI:30616"/>
    </ligand>
</feature>
<dbReference type="PANTHER" id="PTHR24348:SF72">
    <property type="entry name" value="SERINE_THREONINE PROTEIN KINASE"/>
    <property type="match status" value="1"/>
</dbReference>
<evidence type="ECO:0000313" key="6">
    <source>
        <dbReference type="EMBL" id="OHS94907.1"/>
    </source>
</evidence>
<dbReference type="CDD" id="cd14008">
    <property type="entry name" value="STKc_LKB1_CaMKK"/>
    <property type="match status" value="1"/>
</dbReference>
<keyword evidence="2 3" id="KW-0067">ATP-binding</keyword>
<protein>
    <submittedName>
        <fullName evidence="6">Serine/threonine-protein kinase stk11</fullName>
    </submittedName>
</protein>
<dbReference type="GO" id="GO:0004674">
    <property type="term" value="F:protein serine/threonine kinase activity"/>
    <property type="evidence" value="ECO:0007669"/>
    <property type="project" value="UniProtKB-KW"/>
</dbReference>
<dbReference type="GeneID" id="94830409"/>
<dbReference type="PROSITE" id="PS00108">
    <property type="entry name" value="PROTEIN_KINASE_ST"/>
    <property type="match status" value="1"/>
</dbReference>
<dbReference type="SUPFAM" id="SSF56112">
    <property type="entry name" value="Protein kinase-like (PK-like)"/>
    <property type="match status" value="1"/>
</dbReference>
<dbReference type="SMART" id="SM00220">
    <property type="entry name" value="S_TKc"/>
    <property type="match status" value="1"/>
</dbReference>
<name>A0A1J4JB73_9EUKA</name>
<dbReference type="GO" id="GO:0005524">
    <property type="term" value="F:ATP binding"/>
    <property type="evidence" value="ECO:0007669"/>
    <property type="project" value="UniProtKB-UniRule"/>
</dbReference>
<dbReference type="Pfam" id="PF00069">
    <property type="entry name" value="Pkinase"/>
    <property type="match status" value="1"/>
</dbReference>
<reference evidence="6" key="1">
    <citation type="submission" date="2016-10" db="EMBL/GenBank/DDBJ databases">
        <authorList>
            <person name="Benchimol M."/>
            <person name="Almeida L.G."/>
            <person name="Vasconcelos A.T."/>
            <person name="Perreira-Neves A."/>
            <person name="Rosa I.A."/>
            <person name="Tasca T."/>
            <person name="Bogo M.R."/>
            <person name="de Souza W."/>
        </authorList>
    </citation>
    <scope>NUCLEOTIDE SEQUENCE [LARGE SCALE GENOMIC DNA]</scope>
    <source>
        <strain evidence="6">K</strain>
    </source>
</reference>
<keyword evidence="7" id="KW-1185">Reference proteome</keyword>
<evidence type="ECO:0000256" key="1">
    <source>
        <dbReference type="ARBA" id="ARBA00022741"/>
    </source>
</evidence>